<evidence type="ECO:0000256" key="2">
    <source>
        <dbReference type="ARBA" id="ARBA00005594"/>
    </source>
</evidence>
<keyword evidence="6 12" id="KW-0479">Metal-binding</keyword>
<dbReference type="FunFam" id="3.40.50.620:FF:000009">
    <property type="entry name" value="Cysteine--tRNA ligase"/>
    <property type="match status" value="1"/>
</dbReference>
<evidence type="ECO:0000256" key="11">
    <source>
        <dbReference type="ARBA" id="ARBA00023146"/>
    </source>
</evidence>
<name>A0A5C8NZZ7_9BURK</name>
<keyword evidence="9 12" id="KW-0067">ATP-binding</keyword>
<feature type="short sequence motif" description="'HIGH' region" evidence="12">
    <location>
        <begin position="30"/>
        <end position="40"/>
    </location>
</feature>
<dbReference type="InterPro" id="IPR032678">
    <property type="entry name" value="tRNA-synt_1_cat_dom"/>
</dbReference>
<dbReference type="InterPro" id="IPR014729">
    <property type="entry name" value="Rossmann-like_a/b/a_fold"/>
</dbReference>
<evidence type="ECO:0000256" key="4">
    <source>
        <dbReference type="ARBA" id="ARBA00022490"/>
    </source>
</evidence>
<comment type="similarity">
    <text evidence="2 12">Belongs to the class-I aminoacyl-tRNA synthetase family.</text>
</comment>
<comment type="subunit">
    <text evidence="3 12">Monomer.</text>
</comment>
<dbReference type="AlphaFoldDB" id="A0A5C8NZZ7"/>
<dbReference type="CDD" id="cd00672">
    <property type="entry name" value="CysRS_core"/>
    <property type="match status" value="1"/>
</dbReference>
<comment type="catalytic activity">
    <reaction evidence="12">
        <text>tRNA(Cys) + L-cysteine + ATP = L-cysteinyl-tRNA(Cys) + AMP + diphosphate</text>
        <dbReference type="Rhea" id="RHEA:17773"/>
        <dbReference type="Rhea" id="RHEA-COMP:9661"/>
        <dbReference type="Rhea" id="RHEA-COMP:9679"/>
        <dbReference type="ChEBI" id="CHEBI:30616"/>
        <dbReference type="ChEBI" id="CHEBI:33019"/>
        <dbReference type="ChEBI" id="CHEBI:35235"/>
        <dbReference type="ChEBI" id="CHEBI:78442"/>
        <dbReference type="ChEBI" id="CHEBI:78517"/>
        <dbReference type="ChEBI" id="CHEBI:456215"/>
        <dbReference type="EC" id="6.1.1.16"/>
    </reaction>
</comment>
<comment type="caution">
    <text evidence="14">The sequence shown here is derived from an EMBL/GenBank/DDBJ whole genome shotgun (WGS) entry which is preliminary data.</text>
</comment>
<evidence type="ECO:0000256" key="8">
    <source>
        <dbReference type="ARBA" id="ARBA00022833"/>
    </source>
</evidence>
<gene>
    <name evidence="12" type="primary">cysS</name>
    <name evidence="14" type="ORF">FHP08_04595</name>
</gene>
<evidence type="ECO:0000259" key="13">
    <source>
        <dbReference type="SMART" id="SM00840"/>
    </source>
</evidence>
<dbReference type="EMBL" id="VDUY01000002">
    <property type="protein sequence ID" value="TXL66911.1"/>
    <property type="molecule type" value="Genomic_DNA"/>
</dbReference>
<dbReference type="SUPFAM" id="SSF47323">
    <property type="entry name" value="Anticodon-binding domain of a subclass of class I aminoacyl-tRNA synthetases"/>
    <property type="match status" value="1"/>
</dbReference>
<dbReference type="GO" id="GO:0008270">
    <property type="term" value="F:zinc ion binding"/>
    <property type="evidence" value="ECO:0007669"/>
    <property type="project" value="UniProtKB-UniRule"/>
</dbReference>
<evidence type="ECO:0000256" key="5">
    <source>
        <dbReference type="ARBA" id="ARBA00022598"/>
    </source>
</evidence>
<keyword evidence="11 12" id="KW-0030">Aminoacyl-tRNA synthetase</keyword>
<feature type="domain" description="Cysteinyl-tRNA synthetase class Ia DALR" evidence="13">
    <location>
        <begin position="358"/>
        <end position="413"/>
    </location>
</feature>
<dbReference type="Proteomes" id="UP000321548">
    <property type="component" value="Unassembled WGS sequence"/>
</dbReference>
<dbReference type="SUPFAM" id="SSF52374">
    <property type="entry name" value="Nucleotidylyl transferase"/>
    <property type="match status" value="1"/>
</dbReference>
<comment type="subcellular location">
    <subcellularLocation>
        <location evidence="1 12">Cytoplasm</location>
    </subcellularLocation>
</comment>
<dbReference type="OrthoDB" id="9815130at2"/>
<evidence type="ECO:0000256" key="3">
    <source>
        <dbReference type="ARBA" id="ARBA00011245"/>
    </source>
</evidence>
<feature type="binding site" evidence="12">
    <location>
        <position position="272"/>
    </location>
    <ligand>
        <name>ATP</name>
        <dbReference type="ChEBI" id="CHEBI:30616"/>
    </ligand>
</feature>
<keyword evidence="5 12" id="KW-0436">Ligase</keyword>
<dbReference type="EC" id="6.1.1.16" evidence="12"/>
<keyword evidence="10 12" id="KW-0648">Protein biosynthesis</keyword>
<accession>A0A5C8NZZ7</accession>
<comment type="cofactor">
    <cofactor evidence="12">
        <name>Zn(2+)</name>
        <dbReference type="ChEBI" id="CHEBI:29105"/>
    </cofactor>
    <text evidence="12">Binds 1 zinc ion per subunit.</text>
</comment>
<dbReference type="Gene3D" id="3.40.50.620">
    <property type="entry name" value="HUPs"/>
    <property type="match status" value="1"/>
</dbReference>
<dbReference type="RefSeq" id="WP_147703160.1">
    <property type="nucleotide sequence ID" value="NZ_VDUY01000002.1"/>
</dbReference>
<dbReference type="InterPro" id="IPR056411">
    <property type="entry name" value="CysS_C"/>
</dbReference>
<evidence type="ECO:0000256" key="10">
    <source>
        <dbReference type="ARBA" id="ARBA00022917"/>
    </source>
</evidence>
<dbReference type="InterPro" id="IPR015273">
    <property type="entry name" value="Cys-tRNA-synt_Ia_DALR"/>
</dbReference>
<proteinExistence type="inferred from homology"/>
<evidence type="ECO:0000313" key="15">
    <source>
        <dbReference type="Proteomes" id="UP000321548"/>
    </source>
</evidence>
<feature type="short sequence motif" description="'KMSKS' region" evidence="12">
    <location>
        <begin position="269"/>
        <end position="273"/>
    </location>
</feature>
<dbReference type="GO" id="GO:0005829">
    <property type="term" value="C:cytosol"/>
    <property type="evidence" value="ECO:0007669"/>
    <property type="project" value="TreeGrafter"/>
</dbReference>
<dbReference type="PANTHER" id="PTHR10890:SF3">
    <property type="entry name" value="CYSTEINE--TRNA LIGASE, CYTOPLASMIC"/>
    <property type="match status" value="1"/>
</dbReference>
<evidence type="ECO:0000256" key="12">
    <source>
        <dbReference type="HAMAP-Rule" id="MF_00041"/>
    </source>
</evidence>
<sequence>MLRLYNTLTRSKEEFVPLEPGRARMYVCGMTVYDWCHVGHARVLVVFDVVQRWLRASGYQVTYVRNITDIDDKIIRRAVENGETMRELTERFIGFMHEDADALGVQRPDHEPRATQYVPQMLGLIDRLEKNGLAYRAADGDVNYSVRRFGGYGRLSGKSLDDLRAGERVSVDDAKQDPLDFVLWKAAKADEPDEARWASPFGPGRPGWHIECSAMATSLLGKTIDIHGGGADLQFPHHENEIAQSEGALGCQFVRYWMHNGFVRVDDEKMSKSLGNFFTIREVLKKFDAEVVRLFILRAHYRSPLNYSDAHLEDARQALLRLYGALDAAAAADAAARAALAAPAGEAPIDWSAPAAARFREAMDDDFNTPIALSVLFDLAAEAHRSASSQAVRELRQLAGLLGLLARDPAEVRRSGLHGSEAAISAGAPDDAAIEAAIAERVAAKKAKDWAEADRIRDALSVQGIVLEDGPGGTTWRRA</sequence>
<keyword evidence="15" id="KW-1185">Reference proteome</keyword>
<protein>
    <recommendedName>
        <fullName evidence="12">Cysteine--tRNA ligase</fullName>
        <ecNumber evidence="12">6.1.1.16</ecNumber>
    </recommendedName>
    <alternativeName>
        <fullName evidence="12">Cysteinyl-tRNA synthetase</fullName>
        <shortName evidence="12">CysRS</shortName>
    </alternativeName>
</protein>
<evidence type="ECO:0000256" key="6">
    <source>
        <dbReference type="ARBA" id="ARBA00022723"/>
    </source>
</evidence>
<feature type="binding site" evidence="12">
    <location>
        <position position="237"/>
    </location>
    <ligand>
        <name>Zn(2+)</name>
        <dbReference type="ChEBI" id="CHEBI:29105"/>
    </ligand>
</feature>
<dbReference type="GO" id="GO:0006423">
    <property type="term" value="P:cysteinyl-tRNA aminoacylation"/>
    <property type="evidence" value="ECO:0007669"/>
    <property type="project" value="UniProtKB-UniRule"/>
</dbReference>
<dbReference type="Pfam" id="PF09190">
    <property type="entry name" value="DALR_2"/>
    <property type="match status" value="1"/>
</dbReference>
<keyword evidence="7 12" id="KW-0547">Nucleotide-binding</keyword>
<dbReference type="InterPro" id="IPR009080">
    <property type="entry name" value="tRNAsynth_Ia_anticodon-bd"/>
</dbReference>
<evidence type="ECO:0000313" key="14">
    <source>
        <dbReference type="EMBL" id="TXL66911.1"/>
    </source>
</evidence>
<evidence type="ECO:0000256" key="1">
    <source>
        <dbReference type="ARBA" id="ARBA00004496"/>
    </source>
</evidence>
<dbReference type="Gene3D" id="1.20.120.640">
    <property type="entry name" value="Anticodon-binding domain of a subclass of class I aminoacyl-tRNA synthetases"/>
    <property type="match status" value="1"/>
</dbReference>
<dbReference type="InterPro" id="IPR015803">
    <property type="entry name" value="Cys-tRNA-ligase"/>
</dbReference>
<dbReference type="PRINTS" id="PR00983">
    <property type="entry name" value="TRNASYNTHCYS"/>
</dbReference>
<dbReference type="Pfam" id="PF01406">
    <property type="entry name" value="tRNA-synt_1e"/>
    <property type="match status" value="1"/>
</dbReference>
<evidence type="ECO:0000256" key="7">
    <source>
        <dbReference type="ARBA" id="ARBA00022741"/>
    </source>
</evidence>
<feature type="binding site" evidence="12">
    <location>
        <position position="241"/>
    </location>
    <ligand>
        <name>Zn(2+)</name>
        <dbReference type="ChEBI" id="CHEBI:29105"/>
    </ligand>
</feature>
<dbReference type="NCBIfam" id="TIGR00435">
    <property type="entry name" value="cysS"/>
    <property type="match status" value="1"/>
</dbReference>
<dbReference type="SMART" id="SM00840">
    <property type="entry name" value="DALR_2"/>
    <property type="match status" value="1"/>
</dbReference>
<dbReference type="GO" id="GO:0004817">
    <property type="term" value="F:cysteine-tRNA ligase activity"/>
    <property type="evidence" value="ECO:0007669"/>
    <property type="project" value="UniProtKB-UniRule"/>
</dbReference>
<organism evidence="14 15">
    <name type="scientific">Zeimonas arvi</name>
    <dbReference type="NCBI Taxonomy" id="2498847"/>
    <lineage>
        <taxon>Bacteria</taxon>
        <taxon>Pseudomonadati</taxon>
        <taxon>Pseudomonadota</taxon>
        <taxon>Betaproteobacteria</taxon>
        <taxon>Burkholderiales</taxon>
        <taxon>Burkholderiaceae</taxon>
        <taxon>Zeimonas</taxon>
    </lineage>
</organism>
<feature type="binding site" evidence="12">
    <location>
        <position position="28"/>
    </location>
    <ligand>
        <name>Zn(2+)</name>
        <dbReference type="ChEBI" id="CHEBI:29105"/>
    </ligand>
</feature>
<reference evidence="14 15" key="1">
    <citation type="submission" date="2019-06" db="EMBL/GenBank/DDBJ databases">
        <title>Quisquiliibacterium sp. nov., isolated from a maize field.</title>
        <authorList>
            <person name="Lin S.-Y."/>
            <person name="Tsai C.-F."/>
            <person name="Young C.-C."/>
        </authorList>
    </citation>
    <scope>NUCLEOTIDE SEQUENCE [LARGE SCALE GENOMIC DNA]</scope>
    <source>
        <strain evidence="14 15">CC-CFT501</strain>
    </source>
</reference>
<keyword evidence="8 12" id="KW-0862">Zinc</keyword>
<dbReference type="HAMAP" id="MF_00041">
    <property type="entry name" value="Cys_tRNA_synth"/>
    <property type="match status" value="1"/>
</dbReference>
<dbReference type="PANTHER" id="PTHR10890">
    <property type="entry name" value="CYSTEINYL-TRNA SYNTHETASE"/>
    <property type="match status" value="1"/>
</dbReference>
<keyword evidence="4 12" id="KW-0963">Cytoplasm</keyword>
<evidence type="ECO:0000256" key="9">
    <source>
        <dbReference type="ARBA" id="ARBA00022840"/>
    </source>
</evidence>
<dbReference type="Pfam" id="PF23493">
    <property type="entry name" value="CysS_C"/>
    <property type="match status" value="1"/>
</dbReference>
<feature type="binding site" evidence="12">
    <location>
        <position position="212"/>
    </location>
    <ligand>
        <name>Zn(2+)</name>
        <dbReference type="ChEBI" id="CHEBI:29105"/>
    </ligand>
</feature>
<dbReference type="InterPro" id="IPR024909">
    <property type="entry name" value="Cys-tRNA/MSH_ligase"/>
</dbReference>
<dbReference type="GO" id="GO:0005524">
    <property type="term" value="F:ATP binding"/>
    <property type="evidence" value="ECO:0007669"/>
    <property type="project" value="UniProtKB-UniRule"/>
</dbReference>